<feature type="signal peptide" evidence="1">
    <location>
        <begin position="1"/>
        <end position="21"/>
    </location>
</feature>
<dbReference type="Proteomes" id="UP000756132">
    <property type="component" value="Chromosome 2"/>
</dbReference>
<gene>
    <name evidence="2" type="primary">Ecp28-3</name>
    <name evidence="3" type="ORF">CLAFUR5_02977</name>
</gene>
<evidence type="ECO:0000256" key="1">
    <source>
        <dbReference type="SAM" id="SignalP"/>
    </source>
</evidence>
<reference evidence="3" key="2">
    <citation type="submission" date="2021-12" db="EMBL/GenBank/DDBJ databases">
        <authorList>
            <person name="Zaccaron A."/>
            <person name="Stergiopoulos I."/>
        </authorList>
    </citation>
    <scope>NUCLEOTIDE SEQUENCE</scope>
    <source>
        <strain evidence="3">Race5_Kim</strain>
    </source>
</reference>
<dbReference type="AlphaFoldDB" id="A0A1P8YXM5"/>
<evidence type="ECO:0000313" key="4">
    <source>
        <dbReference type="Proteomes" id="UP000756132"/>
    </source>
</evidence>
<feature type="chain" id="PRO_5040671791" evidence="1">
    <location>
        <begin position="22"/>
        <end position="105"/>
    </location>
</feature>
<evidence type="ECO:0000313" key="2">
    <source>
        <dbReference type="EMBL" id="AQA29261.1"/>
    </source>
</evidence>
<keyword evidence="1" id="KW-0732">Signal</keyword>
<dbReference type="EMBL" id="KX943090">
    <property type="protein sequence ID" value="AQA29261.1"/>
    <property type="molecule type" value="Genomic_DNA"/>
</dbReference>
<organism evidence="2">
    <name type="scientific">Passalora fulva</name>
    <name type="common">Tomato leaf mold</name>
    <name type="synonym">Cladosporium fulvum</name>
    <dbReference type="NCBI Taxonomy" id="5499"/>
    <lineage>
        <taxon>Eukaryota</taxon>
        <taxon>Fungi</taxon>
        <taxon>Dikarya</taxon>
        <taxon>Ascomycota</taxon>
        <taxon>Pezizomycotina</taxon>
        <taxon>Dothideomycetes</taxon>
        <taxon>Dothideomycetidae</taxon>
        <taxon>Mycosphaerellales</taxon>
        <taxon>Mycosphaerellaceae</taxon>
        <taxon>Fulvia</taxon>
    </lineage>
</organism>
<name>A0A1P8YXM5_PASFU</name>
<dbReference type="Pfam" id="PF19373">
    <property type="entry name" value="DUF5948"/>
    <property type="match status" value="1"/>
</dbReference>
<reference evidence="3" key="3">
    <citation type="journal article" date="2022" name="Microb. Genom.">
        <title>A chromosome-scale genome assembly of the tomato pathogen Cladosporium fulvum reveals a compartmentalized genome architecture and the presence of a dispensable chromosome.</title>
        <authorList>
            <person name="Zaccaron A.Z."/>
            <person name="Chen L.H."/>
            <person name="Samaras A."/>
            <person name="Stergiopoulos I."/>
        </authorList>
    </citation>
    <scope>NUCLEOTIDE SEQUENCE</scope>
    <source>
        <strain evidence="3">Race5_Kim</strain>
    </source>
</reference>
<proteinExistence type="predicted"/>
<reference evidence="2" key="1">
    <citation type="submission" date="2016-10" db="EMBL/GenBank/DDBJ databases">
        <title>Novel effectors identified in the apoplast of Cladosporium fulvum-infected tomato.</title>
        <authorList>
            <person name="Mesarich C.H."/>
            <person name="de Wit P.J.G.M."/>
        </authorList>
    </citation>
    <scope>NUCLEOTIDE SEQUENCE</scope>
    <source>
        <strain evidence="2">0WU</strain>
    </source>
</reference>
<accession>A0A1P8YXM5</accession>
<evidence type="ECO:0000313" key="3">
    <source>
        <dbReference type="EMBL" id="UJO14632.1"/>
    </source>
</evidence>
<dbReference type="OrthoDB" id="3648809at2759"/>
<dbReference type="EMBL" id="CP090164">
    <property type="protein sequence ID" value="UJO14632.1"/>
    <property type="molecule type" value="Genomic_DNA"/>
</dbReference>
<sequence>MRVLFTTLSALALFFAASVEACANYEDCKCHVPGTDLQNNEATQKACDQYARDHNAQAKFSADPHHQCTTSGLSNGVIDNCDFDTACKAQGDFEQYCWHKVGPFD</sequence>
<dbReference type="InterPro" id="IPR045992">
    <property type="entry name" value="DUF5948"/>
</dbReference>
<keyword evidence="4" id="KW-1185">Reference proteome</keyword>
<protein>
    <submittedName>
        <fullName evidence="3">Ecp28-3</fullName>
    </submittedName>
    <submittedName>
        <fullName evidence="2">Extracellular protein 28-3</fullName>
    </submittedName>
</protein>